<dbReference type="EMBL" id="WTPW01000987">
    <property type="protein sequence ID" value="KAF0464707.1"/>
    <property type="molecule type" value="Genomic_DNA"/>
</dbReference>
<name>A0A8H4A904_GIGMA</name>
<evidence type="ECO:0000259" key="1">
    <source>
        <dbReference type="Pfam" id="PF10551"/>
    </source>
</evidence>
<dbReference type="InterPro" id="IPR018289">
    <property type="entry name" value="MULE_transposase_dom"/>
</dbReference>
<dbReference type="Pfam" id="PF10551">
    <property type="entry name" value="MULE"/>
    <property type="match status" value="1"/>
</dbReference>
<reference evidence="2 3" key="1">
    <citation type="journal article" date="2019" name="Environ. Microbiol.">
        <title>At the nexus of three kingdoms: the genome of the mycorrhizal fungus Gigaspora margarita provides insights into plant, endobacterial and fungal interactions.</title>
        <authorList>
            <person name="Venice F."/>
            <person name="Ghignone S."/>
            <person name="Salvioli di Fossalunga A."/>
            <person name="Amselem J."/>
            <person name="Novero M."/>
            <person name="Xianan X."/>
            <person name="Sedzielewska Toro K."/>
            <person name="Morin E."/>
            <person name="Lipzen A."/>
            <person name="Grigoriev I.V."/>
            <person name="Henrissat B."/>
            <person name="Martin F.M."/>
            <person name="Bonfante P."/>
        </authorList>
    </citation>
    <scope>NUCLEOTIDE SEQUENCE [LARGE SCALE GENOMIC DNA]</scope>
    <source>
        <strain evidence="2 3">BEG34</strain>
    </source>
</reference>
<comment type="caution">
    <text evidence="2">The sequence shown here is derived from an EMBL/GenBank/DDBJ whole genome shotgun (WGS) entry which is preliminary data.</text>
</comment>
<feature type="domain" description="MULE transposase" evidence="1">
    <location>
        <begin position="89"/>
        <end position="189"/>
    </location>
</feature>
<organism evidence="2 3">
    <name type="scientific">Gigaspora margarita</name>
    <dbReference type="NCBI Taxonomy" id="4874"/>
    <lineage>
        <taxon>Eukaryota</taxon>
        <taxon>Fungi</taxon>
        <taxon>Fungi incertae sedis</taxon>
        <taxon>Mucoromycota</taxon>
        <taxon>Glomeromycotina</taxon>
        <taxon>Glomeromycetes</taxon>
        <taxon>Diversisporales</taxon>
        <taxon>Gigasporaceae</taxon>
        <taxon>Gigaspora</taxon>
    </lineage>
</organism>
<dbReference type="PANTHER" id="PTHR47160:SF8">
    <property type="entry name" value="MULE TRANSPOSASE DOMAIN-CONTAINING PROTEIN"/>
    <property type="match status" value="1"/>
</dbReference>
<accession>A0A8H4A904</accession>
<protein>
    <recommendedName>
        <fullName evidence="1">MULE transposase domain-containing protein</fullName>
    </recommendedName>
</protein>
<dbReference type="Proteomes" id="UP000439903">
    <property type="component" value="Unassembled WGS sequence"/>
</dbReference>
<evidence type="ECO:0000313" key="3">
    <source>
        <dbReference type="Proteomes" id="UP000439903"/>
    </source>
</evidence>
<sequence length="290" mass="33794">MQTAITNSSQNSYSYLPSYNAIRQTIQRVHHLDLPTELLTLDSFVIPNYMKQTLKGSDFLISNTTVNQSRILMFTTADNFCHLNHSPYWIMDGTFKTVPNIFKQLYTIHDCIGGNENSRIMPLVFSLMTEKSMESYRRLFQGLIDFAEEHNIDLSPQIVLTDFEVAIINAVQSEFDNVRNKGYHFHFIQSVYHRIQTSELATHYGTDEDFSILMRHISALAFLPHSKIPAVFDELKNHIPVEAHDIIQWFKDNYVYSRVRRMHRNSILIQSEPFFSLIFGLYLKILSLLT</sequence>
<keyword evidence="3" id="KW-1185">Reference proteome</keyword>
<proteinExistence type="predicted"/>
<gene>
    <name evidence="2" type="ORF">F8M41_026445</name>
</gene>
<evidence type="ECO:0000313" key="2">
    <source>
        <dbReference type="EMBL" id="KAF0464707.1"/>
    </source>
</evidence>
<dbReference type="OrthoDB" id="2430538at2759"/>
<dbReference type="PANTHER" id="PTHR47160">
    <property type="entry name" value="PUTATIVE-RELATED"/>
    <property type="match status" value="1"/>
</dbReference>
<dbReference type="AlphaFoldDB" id="A0A8H4A904"/>